<dbReference type="AlphaFoldDB" id="A0A8U0HYW5"/>
<evidence type="ECO:0000313" key="4">
    <source>
        <dbReference type="EMBL" id="UPV75983.1"/>
    </source>
</evidence>
<feature type="region of interest" description="Disordered" evidence="1">
    <location>
        <begin position="45"/>
        <end position="71"/>
    </location>
</feature>
<dbReference type="InterPro" id="IPR058394">
    <property type="entry name" value="DUF8081"/>
</dbReference>
<accession>A0A8U0HYW5</accession>
<gene>
    <name evidence="4" type="ORF">M0R89_07960</name>
</gene>
<proteinExistence type="predicted"/>
<dbReference type="KEGG" id="halx:M0R89_07960"/>
<protein>
    <submittedName>
        <fullName evidence="4">Uncharacterized protein</fullName>
    </submittedName>
</protein>
<evidence type="ECO:0000259" key="2">
    <source>
        <dbReference type="Pfam" id="PF26295"/>
    </source>
</evidence>
<reference evidence="4 5" key="1">
    <citation type="submission" date="2022-04" db="EMBL/GenBank/DDBJ databases">
        <title>Diverse halophilic archaea isolated from saline environments.</title>
        <authorList>
            <person name="Cui H.-L."/>
        </authorList>
    </citation>
    <scope>NUCLEOTIDE SEQUENCE [LARGE SCALE GENOMIC DNA]</scope>
    <source>
        <strain evidence="4 5">XZYJT49</strain>
    </source>
</reference>
<name>A0A8U0HYW5_9EURY</name>
<dbReference type="GeneID" id="72185125"/>
<feature type="domain" description="DUF8081" evidence="3">
    <location>
        <begin position="8"/>
        <end position="76"/>
    </location>
</feature>
<dbReference type="Pfam" id="PF26295">
    <property type="entry name" value="PDDEXK_17"/>
    <property type="match status" value="1"/>
</dbReference>
<feature type="domain" description="PD-(D/E)XK nuclease-like" evidence="2">
    <location>
        <begin position="100"/>
        <end position="224"/>
    </location>
</feature>
<dbReference type="InterPro" id="IPR059118">
    <property type="entry name" value="PDDEXK_dom_halobact"/>
</dbReference>
<dbReference type="Proteomes" id="UP000830729">
    <property type="component" value="Chromosome"/>
</dbReference>
<keyword evidence="5" id="KW-1185">Reference proteome</keyword>
<evidence type="ECO:0000256" key="1">
    <source>
        <dbReference type="SAM" id="MobiDB-lite"/>
    </source>
</evidence>
<dbReference type="Pfam" id="PF26297">
    <property type="entry name" value="DUF8081"/>
    <property type="match status" value="1"/>
</dbReference>
<dbReference type="EMBL" id="CP096659">
    <property type="protein sequence ID" value="UPV75983.1"/>
    <property type="molecule type" value="Genomic_DNA"/>
</dbReference>
<evidence type="ECO:0000313" key="5">
    <source>
        <dbReference type="Proteomes" id="UP000830729"/>
    </source>
</evidence>
<organism evidence="4 5">
    <name type="scientific">Halorussus limi</name>
    <dbReference type="NCBI Taxonomy" id="2938695"/>
    <lineage>
        <taxon>Archaea</taxon>
        <taxon>Methanobacteriati</taxon>
        <taxon>Methanobacteriota</taxon>
        <taxon>Stenosarchaea group</taxon>
        <taxon>Halobacteria</taxon>
        <taxon>Halobacteriales</taxon>
        <taxon>Haladaptataceae</taxon>
        <taxon>Halorussus</taxon>
    </lineage>
</organism>
<sequence length="245" mass="27174">MTFDAEPFTVAVKESAREANEPARRLATIEGDRVAFASEAEAHRRARELSAEGESAVKVQRAAPQDPDDVDGYLVGWPQRRHQTPDGSPTEGLTFDTEANQYGALGEAVVCTPEVNPPLLTHFARVDADLDADSEVRVELDTDPDPVAVRSDRRWEPDCRAVVRLGPDRPVLTEYFCEVKSGDGSFERSQREAMRAKAREATVLKIRVELEELPDSYTAWVRKVAPEDGDSGERAYRVNASLDSF</sequence>
<evidence type="ECO:0000259" key="3">
    <source>
        <dbReference type="Pfam" id="PF26297"/>
    </source>
</evidence>
<dbReference type="RefSeq" id="WP_248652020.1">
    <property type="nucleotide sequence ID" value="NZ_CP096659.1"/>
</dbReference>